<feature type="transmembrane region" description="Helical" evidence="10">
    <location>
        <begin position="101"/>
        <end position="123"/>
    </location>
</feature>
<dbReference type="Proteomes" id="UP000679307">
    <property type="component" value="Chromosome"/>
</dbReference>
<comment type="activity regulation">
    <text evidence="10">Na(+) is not transported, but it plays an essential structural role and its presence is essential for fluoride channel function.</text>
</comment>
<keyword evidence="4 10" id="KW-1133">Transmembrane helix</keyword>
<dbReference type="EMBL" id="CP075371">
    <property type="protein sequence ID" value="QVT78320.1"/>
    <property type="molecule type" value="Genomic_DNA"/>
</dbReference>
<comment type="subcellular location">
    <subcellularLocation>
        <location evidence="1 10">Cell membrane</location>
        <topology evidence="1 10">Multi-pass membrane protein</topology>
    </subcellularLocation>
</comment>
<keyword evidence="10" id="KW-0406">Ion transport</keyword>
<evidence type="ECO:0000256" key="6">
    <source>
        <dbReference type="ARBA" id="ARBA00023303"/>
    </source>
</evidence>
<protein>
    <recommendedName>
        <fullName evidence="10">Fluoride-specific ion channel FluC</fullName>
    </recommendedName>
</protein>
<reference evidence="11 12" key="1">
    <citation type="submission" date="2021-05" db="EMBL/GenBank/DDBJ databases">
        <title>Complete genome of Nocardioides aquaticus KCTC 9944T isolated from meromictic and hypersaline Ekho Lake, Antarctica.</title>
        <authorList>
            <person name="Hwang K."/>
            <person name="Kim K.M."/>
            <person name="Choe H."/>
        </authorList>
    </citation>
    <scope>NUCLEOTIDE SEQUENCE [LARGE SCALE GENOMIC DNA]</scope>
    <source>
        <strain evidence="11 12">KCTC 9944</strain>
    </source>
</reference>
<comment type="function">
    <text evidence="9 10">Fluoride-specific ion channel. Important for reducing fluoride concentration in the cell, thus reducing its toxicity.</text>
</comment>
<evidence type="ECO:0000256" key="9">
    <source>
        <dbReference type="ARBA" id="ARBA00049940"/>
    </source>
</evidence>
<accession>A0ABX8EEH0</accession>
<feature type="transmembrane region" description="Helical" evidence="10">
    <location>
        <begin position="39"/>
        <end position="59"/>
    </location>
</feature>
<evidence type="ECO:0000313" key="12">
    <source>
        <dbReference type="Proteomes" id="UP000679307"/>
    </source>
</evidence>
<comment type="similarity">
    <text evidence="7 10">Belongs to the fluoride channel Fluc/FEX (TC 1.A.43) family.</text>
</comment>
<feature type="transmembrane region" description="Helical" evidence="10">
    <location>
        <begin position="66"/>
        <end position="86"/>
    </location>
</feature>
<name>A0ABX8EEH0_9ACTN</name>
<evidence type="ECO:0000256" key="5">
    <source>
        <dbReference type="ARBA" id="ARBA00023136"/>
    </source>
</evidence>
<dbReference type="InterPro" id="IPR003691">
    <property type="entry name" value="FluC"/>
</dbReference>
<keyword evidence="10" id="KW-0915">Sodium</keyword>
<evidence type="ECO:0000256" key="10">
    <source>
        <dbReference type="HAMAP-Rule" id="MF_00454"/>
    </source>
</evidence>
<evidence type="ECO:0000256" key="4">
    <source>
        <dbReference type="ARBA" id="ARBA00022989"/>
    </source>
</evidence>
<evidence type="ECO:0000313" key="11">
    <source>
        <dbReference type="EMBL" id="QVT78320.1"/>
    </source>
</evidence>
<sequence>MRGPAPAAVAAVAVGGALGCVLRAVVGEVVPAGPTDFPWVIFVVNLVGAVALAALPALGAVRRSSVLAAGLGPGLLGGFTTLSAVSDQTRALLAAEETVTAAAYVGSSLTVGLLAVVAVSAAVGTGPEQDLADEEGDE</sequence>
<evidence type="ECO:0000256" key="7">
    <source>
        <dbReference type="ARBA" id="ARBA00035120"/>
    </source>
</evidence>
<dbReference type="PROSITE" id="PS51257">
    <property type="entry name" value="PROKAR_LIPOPROTEIN"/>
    <property type="match status" value="1"/>
</dbReference>
<evidence type="ECO:0000256" key="3">
    <source>
        <dbReference type="ARBA" id="ARBA00022692"/>
    </source>
</evidence>
<organism evidence="11 12">
    <name type="scientific">Nocardioides aquaticus</name>
    <dbReference type="NCBI Taxonomy" id="160826"/>
    <lineage>
        <taxon>Bacteria</taxon>
        <taxon>Bacillati</taxon>
        <taxon>Actinomycetota</taxon>
        <taxon>Actinomycetes</taxon>
        <taxon>Propionibacteriales</taxon>
        <taxon>Nocardioidaceae</taxon>
        <taxon>Nocardioides</taxon>
    </lineage>
</organism>
<proteinExistence type="inferred from homology"/>
<dbReference type="Pfam" id="PF02537">
    <property type="entry name" value="CRCB"/>
    <property type="match status" value="1"/>
</dbReference>
<keyword evidence="10" id="KW-0813">Transport</keyword>
<evidence type="ECO:0000256" key="8">
    <source>
        <dbReference type="ARBA" id="ARBA00035585"/>
    </source>
</evidence>
<keyword evidence="6 10" id="KW-0407">Ion channel</keyword>
<dbReference type="HAMAP" id="MF_00454">
    <property type="entry name" value="FluC"/>
    <property type="match status" value="1"/>
</dbReference>
<evidence type="ECO:0000256" key="1">
    <source>
        <dbReference type="ARBA" id="ARBA00004651"/>
    </source>
</evidence>
<feature type="binding site" evidence="10">
    <location>
        <position position="77"/>
    </location>
    <ligand>
        <name>Na(+)</name>
        <dbReference type="ChEBI" id="CHEBI:29101"/>
        <note>structural</note>
    </ligand>
</feature>
<comment type="catalytic activity">
    <reaction evidence="8">
        <text>fluoride(in) = fluoride(out)</text>
        <dbReference type="Rhea" id="RHEA:76159"/>
        <dbReference type="ChEBI" id="CHEBI:17051"/>
    </reaction>
    <physiologicalReaction direction="left-to-right" evidence="8">
        <dbReference type="Rhea" id="RHEA:76160"/>
    </physiologicalReaction>
</comment>
<keyword evidence="10" id="KW-0479">Metal-binding</keyword>
<keyword evidence="12" id="KW-1185">Reference proteome</keyword>
<feature type="binding site" evidence="10">
    <location>
        <position position="80"/>
    </location>
    <ligand>
        <name>Na(+)</name>
        <dbReference type="ChEBI" id="CHEBI:29101"/>
        <note>structural</note>
    </ligand>
</feature>
<keyword evidence="2 10" id="KW-1003">Cell membrane</keyword>
<gene>
    <name evidence="11" type="primary">crcB_2</name>
    <name evidence="10" type="synonym">crcB</name>
    <name evidence="10" type="synonym">fluC</name>
    <name evidence="11" type="ORF">ENKNEFLB_00696</name>
</gene>
<keyword evidence="5 10" id="KW-0472">Membrane</keyword>
<keyword evidence="3 10" id="KW-0812">Transmembrane</keyword>
<evidence type="ECO:0000256" key="2">
    <source>
        <dbReference type="ARBA" id="ARBA00022475"/>
    </source>
</evidence>
<dbReference type="RefSeq" id="WP_214057914.1">
    <property type="nucleotide sequence ID" value="NZ_BAAAHS010000033.1"/>
</dbReference>